<comment type="caution">
    <text evidence="4">The sequence shown here is derived from an EMBL/GenBank/DDBJ whole genome shotgun (WGS) entry which is preliminary data.</text>
</comment>
<evidence type="ECO:0000256" key="1">
    <source>
        <dbReference type="ARBA" id="ARBA00022679"/>
    </source>
</evidence>
<keyword evidence="5" id="KW-1185">Reference proteome</keyword>
<evidence type="ECO:0000259" key="3">
    <source>
        <dbReference type="PROSITE" id="PS51186"/>
    </source>
</evidence>
<evidence type="ECO:0000313" key="4">
    <source>
        <dbReference type="EMBL" id="GAB54142.1"/>
    </source>
</evidence>
<evidence type="ECO:0000256" key="2">
    <source>
        <dbReference type="ARBA" id="ARBA00023315"/>
    </source>
</evidence>
<dbReference type="InterPro" id="IPR016181">
    <property type="entry name" value="Acyl_CoA_acyltransferase"/>
</dbReference>
<keyword evidence="1 4" id="KW-0808">Transferase</keyword>
<dbReference type="InterPro" id="IPR050832">
    <property type="entry name" value="Bact_Acetyltransf"/>
</dbReference>
<dbReference type="RefSeq" id="WP_002438882.1">
    <property type="nucleotide sequence ID" value="NZ_BAFF01000034.1"/>
</dbReference>
<dbReference type="Gene3D" id="3.40.630.30">
    <property type="match status" value="1"/>
</dbReference>
<dbReference type="AlphaFoldDB" id="H5V834"/>
<accession>H5V834</accession>
<dbReference type="Proteomes" id="UP000010297">
    <property type="component" value="Unassembled WGS sequence"/>
</dbReference>
<sequence length="182" mass="20130">MRIIALNASTLPIYCRELSTVLLDAQASGNLSGFPSSLSQEAAESTFYRLRDAISKHETLIWIARDESGVVGYARLDLCADTDGHNRAEIKGLMVHRRARRKGVGKLLIQTLEEAALRTRRGLLFLDVQAGTAGEAFWRAVGYRCLGELPDYVSSSDGYCRPAVIYYKRLFVASPYPRAVAS</sequence>
<dbReference type="eggNOG" id="COG0456">
    <property type="taxonomic scope" value="Bacteria"/>
</dbReference>
<proteinExistence type="predicted"/>
<gene>
    <name evidence="4" type="ORF">EH105704_34_00020</name>
</gene>
<dbReference type="GO" id="GO:0016747">
    <property type="term" value="F:acyltransferase activity, transferring groups other than amino-acyl groups"/>
    <property type="evidence" value="ECO:0007669"/>
    <property type="project" value="InterPro"/>
</dbReference>
<dbReference type="GeneID" id="92826717"/>
<dbReference type="EMBL" id="BAFF01000034">
    <property type="protein sequence ID" value="GAB54142.1"/>
    <property type="molecule type" value="Genomic_DNA"/>
</dbReference>
<dbReference type="SUPFAM" id="SSF55729">
    <property type="entry name" value="Acyl-CoA N-acyltransferases (Nat)"/>
    <property type="match status" value="1"/>
</dbReference>
<feature type="domain" description="N-acetyltransferase" evidence="3">
    <location>
        <begin position="13"/>
        <end position="171"/>
    </location>
</feature>
<reference evidence="4 5" key="1">
    <citation type="submission" date="2012-02" db="EMBL/GenBank/DDBJ databases">
        <title>Whole genome shotgun sequence of Escherichia hermannii NBRC 105704.</title>
        <authorList>
            <person name="Yoshida I."/>
            <person name="Hosoyama A."/>
            <person name="Tsuchikane K."/>
            <person name="Katsumata H."/>
            <person name="Yamazaki S."/>
            <person name="Fujita N."/>
        </authorList>
    </citation>
    <scope>NUCLEOTIDE SEQUENCE [LARGE SCALE GENOMIC DNA]</scope>
    <source>
        <strain evidence="4 5">NBRC 105704</strain>
    </source>
</reference>
<organism evidence="4 5">
    <name type="scientific">Atlantibacter hermannii NBRC 105704</name>
    <dbReference type="NCBI Taxonomy" id="1115512"/>
    <lineage>
        <taxon>Bacteria</taxon>
        <taxon>Pseudomonadati</taxon>
        <taxon>Pseudomonadota</taxon>
        <taxon>Gammaproteobacteria</taxon>
        <taxon>Enterobacterales</taxon>
        <taxon>Enterobacteriaceae</taxon>
        <taxon>Atlantibacter</taxon>
    </lineage>
</organism>
<dbReference type="CDD" id="cd04301">
    <property type="entry name" value="NAT_SF"/>
    <property type="match status" value="1"/>
</dbReference>
<dbReference type="Pfam" id="PF00583">
    <property type="entry name" value="Acetyltransf_1"/>
    <property type="match status" value="1"/>
</dbReference>
<evidence type="ECO:0000313" key="5">
    <source>
        <dbReference type="Proteomes" id="UP000010297"/>
    </source>
</evidence>
<name>H5V834_ATLHE</name>
<keyword evidence="2" id="KW-0012">Acyltransferase</keyword>
<dbReference type="PROSITE" id="PS51186">
    <property type="entry name" value="GNAT"/>
    <property type="match status" value="1"/>
</dbReference>
<dbReference type="InterPro" id="IPR000182">
    <property type="entry name" value="GNAT_dom"/>
</dbReference>
<protein>
    <submittedName>
        <fullName evidence="4">Putative acetyltransferase</fullName>
    </submittedName>
</protein>
<dbReference type="PANTHER" id="PTHR43877">
    <property type="entry name" value="AMINOALKYLPHOSPHONATE N-ACETYLTRANSFERASE-RELATED-RELATED"/>
    <property type="match status" value="1"/>
</dbReference>